<keyword evidence="2" id="KW-1185">Reference proteome</keyword>
<proteinExistence type="predicted"/>
<dbReference type="OrthoDB" id="6366253at2759"/>
<protein>
    <submittedName>
        <fullName evidence="1">Uncharacterized protein</fullName>
    </submittedName>
</protein>
<gene>
    <name evidence="1" type="ORF">GWK47_053652</name>
</gene>
<sequence length="269" mass="30147">MARDALSSFSCGSRFLADARGPGMPPLNSSCSPPPGPMLKCRPYLIGLQSFTFMTDHQTPDPHSQPLHLWTRLRTLASNASRRRRGAGPIWPEKLWFLQSTAAATLLGCTTAPRCRSHEGPGTADCLLARYRCRKITSTVQACEPCQILQPSQQQEPLLCDDHPSRPFESISQTFLRHREVVPGHSRTDSPGGLWSLPAGRYYRHAHHMLFCRDFRDVGFPLRLRTDGGPQSPALSFPNFTERWGVYHAVFFARITPSLKATPRRPSSR</sequence>
<organism evidence="1 2">
    <name type="scientific">Chionoecetes opilio</name>
    <name type="common">Atlantic snow crab</name>
    <name type="synonym">Cancer opilio</name>
    <dbReference type="NCBI Taxonomy" id="41210"/>
    <lineage>
        <taxon>Eukaryota</taxon>
        <taxon>Metazoa</taxon>
        <taxon>Ecdysozoa</taxon>
        <taxon>Arthropoda</taxon>
        <taxon>Crustacea</taxon>
        <taxon>Multicrustacea</taxon>
        <taxon>Malacostraca</taxon>
        <taxon>Eumalacostraca</taxon>
        <taxon>Eucarida</taxon>
        <taxon>Decapoda</taxon>
        <taxon>Pleocyemata</taxon>
        <taxon>Brachyura</taxon>
        <taxon>Eubrachyura</taxon>
        <taxon>Majoidea</taxon>
        <taxon>Majidae</taxon>
        <taxon>Chionoecetes</taxon>
    </lineage>
</organism>
<dbReference type="AlphaFoldDB" id="A0A8J5C8Z5"/>
<comment type="caution">
    <text evidence="1">The sequence shown here is derived from an EMBL/GenBank/DDBJ whole genome shotgun (WGS) entry which is preliminary data.</text>
</comment>
<evidence type="ECO:0000313" key="2">
    <source>
        <dbReference type="Proteomes" id="UP000770661"/>
    </source>
</evidence>
<name>A0A8J5C8Z5_CHIOP</name>
<accession>A0A8J5C8Z5</accession>
<reference evidence="1" key="1">
    <citation type="submission" date="2020-07" db="EMBL/GenBank/DDBJ databases">
        <title>The High-quality genome of the commercially important snow crab, Chionoecetes opilio.</title>
        <authorList>
            <person name="Jeong J.-H."/>
            <person name="Ryu S."/>
        </authorList>
    </citation>
    <scope>NUCLEOTIDE SEQUENCE</scope>
    <source>
        <strain evidence="1">MADBK_172401_WGS</strain>
        <tissue evidence="1">Digestive gland</tissue>
    </source>
</reference>
<evidence type="ECO:0000313" key="1">
    <source>
        <dbReference type="EMBL" id="KAG0717828.1"/>
    </source>
</evidence>
<dbReference type="EMBL" id="JACEEZ010017034">
    <property type="protein sequence ID" value="KAG0717828.1"/>
    <property type="molecule type" value="Genomic_DNA"/>
</dbReference>
<dbReference type="Proteomes" id="UP000770661">
    <property type="component" value="Unassembled WGS sequence"/>
</dbReference>